<dbReference type="Proteomes" id="UP000006532">
    <property type="component" value="Segment"/>
</dbReference>
<dbReference type="OrthoDB" id="28413at10239"/>
<organism evidence="1 2">
    <name type="scientific">Prochlorococcus phage P-SSM7</name>
    <dbReference type="NCBI Taxonomy" id="445688"/>
    <lineage>
        <taxon>Viruses</taxon>
        <taxon>Duplodnaviria</taxon>
        <taxon>Heunggongvirae</taxon>
        <taxon>Uroviricota</taxon>
        <taxon>Caudoviricetes</taxon>
        <taxon>Pantevenvirales</taxon>
        <taxon>Kyanoviridae</taxon>
        <taxon>Palaemonvirus</taxon>
        <taxon>Palaemonvirus pssm7</taxon>
    </lineage>
</organism>
<dbReference type="RefSeq" id="YP_004325022.1">
    <property type="nucleotide sequence ID" value="NC_015290.1"/>
</dbReference>
<gene>
    <name evidence="1" type="ORF">PSSM7_195</name>
</gene>
<protein>
    <recommendedName>
        <fullName evidence="3">Gp187</fullName>
    </recommendedName>
</protein>
<evidence type="ECO:0008006" key="3">
    <source>
        <dbReference type="Google" id="ProtNLM"/>
    </source>
</evidence>
<evidence type="ECO:0000313" key="1">
    <source>
        <dbReference type="EMBL" id="ADO98912.1"/>
    </source>
</evidence>
<proteinExistence type="predicted"/>
<sequence length="62" mass="6793">MINFLMPIAISIINKAVDKIPDDLDSVIKDFLIKLLKKAAAKTGNKVDDELVVALQKALLES</sequence>
<dbReference type="KEGG" id="vg:10329413"/>
<reference evidence="1 2" key="1">
    <citation type="journal article" date="2010" name="Environ. Microbiol.">
        <title>Genomic analysis of oceanic cyanobacterial myoviruses compared with T4-like myoviruses from diverse hosts and environments.</title>
        <authorList>
            <person name="Sullivan M.B."/>
            <person name="Huang K.H."/>
            <person name="Ignacio-Espinoza J.C."/>
            <person name="Berlin A.M."/>
            <person name="Kelly L."/>
            <person name="Weigele P.R."/>
            <person name="DeFrancesco A.S."/>
            <person name="Kern S.E."/>
            <person name="Thompson L.R."/>
            <person name="Young S."/>
            <person name="Yandava C."/>
            <person name="Fu R."/>
            <person name="Krastins B."/>
            <person name="Chase M."/>
            <person name="Sarracino D."/>
            <person name="Osburne M.S."/>
            <person name="Henn M.R."/>
            <person name="Chisholm S.W."/>
        </authorList>
    </citation>
    <scope>NUCLEOTIDE SEQUENCE [LARGE SCALE GENOMIC DNA]</scope>
    <source>
        <strain evidence="1">NATL1A-15</strain>
    </source>
</reference>
<accession>E3SNV9</accession>
<name>E3SNV9_9CAUD</name>
<dbReference type="GeneID" id="10329413"/>
<keyword evidence="2" id="KW-1185">Reference proteome</keyword>
<dbReference type="EMBL" id="GU071103">
    <property type="protein sequence ID" value="ADO98912.1"/>
    <property type="molecule type" value="Genomic_DNA"/>
</dbReference>
<evidence type="ECO:0000313" key="2">
    <source>
        <dbReference type="Proteomes" id="UP000006532"/>
    </source>
</evidence>